<reference evidence="2 3" key="1">
    <citation type="journal article" date="2007" name="Int. J. Syst. Evol. Microbiol.">
        <title>Natronorubrum sulfidifaciens sp. nov., an extremely haloalkaliphilic archaeon isolated from Aiding salt lake in Xin-Jiang, China.</title>
        <authorList>
            <person name="Cui H.L."/>
            <person name="Tohty D."/>
            <person name="Liu H.C."/>
            <person name="Liu S.J."/>
            <person name="Oren A."/>
            <person name="Zhou P.J."/>
        </authorList>
    </citation>
    <scope>NUCLEOTIDE SEQUENCE [LARGE SCALE GENOMIC DNA]</scope>
    <source>
        <strain evidence="2 3">7-3</strain>
    </source>
</reference>
<dbReference type="EMBL" id="CP045488">
    <property type="protein sequence ID" value="QFU81615.1"/>
    <property type="molecule type" value="Genomic_DNA"/>
</dbReference>
<evidence type="ECO:0008006" key="4">
    <source>
        <dbReference type="Google" id="ProtNLM"/>
    </source>
</evidence>
<accession>A0A5P9P0F7</accession>
<evidence type="ECO:0000313" key="2">
    <source>
        <dbReference type="EMBL" id="QFU81615.1"/>
    </source>
</evidence>
<name>A0A5P9P0F7_9EURY</name>
<gene>
    <name evidence="2" type="ORF">GCU68_03085</name>
</gene>
<keyword evidence="3" id="KW-1185">Reference proteome</keyword>
<dbReference type="KEGG" id="nas:GCU68_03085"/>
<evidence type="ECO:0000256" key="1">
    <source>
        <dbReference type="SAM" id="MobiDB-lite"/>
    </source>
</evidence>
<dbReference type="OrthoDB" id="229248at2157"/>
<dbReference type="AlphaFoldDB" id="A0A5P9P0F7"/>
<dbReference type="GeneID" id="42300000"/>
<dbReference type="Proteomes" id="UP000326170">
    <property type="component" value="Chromosome"/>
</dbReference>
<sequence length="98" mass="10092">MCASFTADDVGKPVVNAAGEEIGVVTTVERGVARVRPASDAVESITSSIGWDGVVAAAHPLDPDAVRELTDEAVRLEGTLSDIDESTTRGLAGEPTEL</sequence>
<protein>
    <recommendedName>
        <fullName evidence="4">PRC-barrel domain containing protein</fullName>
    </recommendedName>
</protein>
<feature type="region of interest" description="Disordered" evidence="1">
    <location>
        <begin position="77"/>
        <end position="98"/>
    </location>
</feature>
<dbReference type="RefSeq" id="WP_152938996.1">
    <property type="nucleotide sequence ID" value="NZ_CP045488.1"/>
</dbReference>
<organism evidence="2 3">
    <name type="scientific">Natronorubrum aibiense</name>
    <dbReference type="NCBI Taxonomy" id="348826"/>
    <lineage>
        <taxon>Archaea</taxon>
        <taxon>Methanobacteriati</taxon>
        <taxon>Methanobacteriota</taxon>
        <taxon>Stenosarchaea group</taxon>
        <taxon>Halobacteria</taxon>
        <taxon>Halobacteriales</taxon>
        <taxon>Natrialbaceae</taxon>
        <taxon>Natronorubrum</taxon>
    </lineage>
</organism>
<proteinExistence type="predicted"/>
<evidence type="ECO:0000313" key="3">
    <source>
        <dbReference type="Proteomes" id="UP000326170"/>
    </source>
</evidence>